<dbReference type="PANTHER" id="PTHR38435">
    <property type="match status" value="1"/>
</dbReference>
<evidence type="ECO:0000259" key="2">
    <source>
        <dbReference type="Pfam" id="PF19200"/>
    </source>
</evidence>
<evidence type="ECO:0000313" key="3">
    <source>
        <dbReference type="EMBL" id="SNU99316.1"/>
    </source>
</evidence>
<protein>
    <submittedName>
        <fullName evidence="3">Uncharacterized conserved protein</fullName>
    </submittedName>
</protein>
<dbReference type="Pfam" id="PF05913">
    <property type="entry name" value="MupG_C"/>
    <property type="match status" value="1"/>
</dbReference>
<proteinExistence type="predicted"/>
<dbReference type="Gene3D" id="2.40.100.10">
    <property type="entry name" value="Cyclophilin-like"/>
    <property type="match status" value="1"/>
</dbReference>
<sequence length="355" mass="40534">MENGISIYLGLDNTIEENLQLIKTAHKYGIKRIFTSLHIPETNVNLLQAQLQIVLKTAVQYGMEVISDVSPNTLSLLNLDKLDIDKLQEMGISTIRLDFGYSEKDIAALSKLIKIQFNASTLTKEFLDELKFYHTDFNCIDALHNFYPREGTGLDETFLLKKNELLHMYGVQTAAFVPSYNKARSPLKKGLPTLEVHRYKPLSMAINHLSLLKVDSVFIGDSLPTKEEMKTLSALTKDYVTIRAKCLTQNQFIKDLLAKNVFTTRQDAAFMAIRTQESRLLCKNEKIYPEYISNRDVGMITMDNINSGRYMGELQIILKEQKQYKAVNIIGKILDSDMILLKYLKPGSKFKIELM</sequence>
<dbReference type="RefSeq" id="WP_027889794.1">
    <property type="nucleotide sequence ID" value="NZ_LT906446.1"/>
</dbReference>
<dbReference type="SUPFAM" id="SSF51445">
    <property type="entry name" value="(Trans)glycosidases"/>
    <property type="match status" value="1"/>
</dbReference>
<dbReference type="InterPro" id="IPR043797">
    <property type="entry name" value="MupG_N"/>
</dbReference>
<feature type="domain" description="6-phospho-N-acetylmuramidase C-terminal" evidence="1">
    <location>
        <begin position="242"/>
        <end position="352"/>
    </location>
</feature>
<gene>
    <name evidence="3" type="ORF">SAMEA4364220_01085</name>
</gene>
<accession>A0A239TNL0</accession>
<dbReference type="Pfam" id="PF19200">
    <property type="entry name" value="MupG_N"/>
    <property type="match status" value="1"/>
</dbReference>
<organism evidence="3 4">
    <name type="scientific">Megamonas hypermegale</name>
    <dbReference type="NCBI Taxonomy" id="158847"/>
    <lineage>
        <taxon>Bacteria</taxon>
        <taxon>Bacillati</taxon>
        <taxon>Bacillota</taxon>
        <taxon>Negativicutes</taxon>
        <taxon>Selenomonadales</taxon>
        <taxon>Selenomonadaceae</taxon>
        <taxon>Megamonas</taxon>
    </lineage>
</organism>
<evidence type="ECO:0000313" key="4">
    <source>
        <dbReference type="Proteomes" id="UP000215383"/>
    </source>
</evidence>
<dbReference type="InterPro" id="IPR008589">
    <property type="entry name" value="MupG"/>
</dbReference>
<name>A0A239TNL0_9FIRM</name>
<dbReference type="InterPro" id="IPR017853">
    <property type="entry name" value="GH"/>
</dbReference>
<feature type="domain" description="6-phospho-N-acetylmuramidase N-terminal" evidence="2">
    <location>
        <begin position="4"/>
        <end position="233"/>
    </location>
</feature>
<keyword evidence="4" id="KW-1185">Reference proteome</keyword>
<reference evidence="3 4" key="1">
    <citation type="submission" date="2017-06" db="EMBL/GenBank/DDBJ databases">
        <authorList>
            <consortium name="Pathogen Informatics"/>
        </authorList>
    </citation>
    <scope>NUCLEOTIDE SEQUENCE [LARGE SCALE GENOMIC DNA]</scope>
    <source>
        <strain evidence="3 4">NCTC10570</strain>
    </source>
</reference>
<dbReference type="EMBL" id="LT906446">
    <property type="protein sequence ID" value="SNU99316.1"/>
    <property type="molecule type" value="Genomic_DNA"/>
</dbReference>
<dbReference type="InterPro" id="IPR043894">
    <property type="entry name" value="MupG_C"/>
</dbReference>
<evidence type="ECO:0000259" key="1">
    <source>
        <dbReference type="Pfam" id="PF05913"/>
    </source>
</evidence>
<dbReference type="SUPFAM" id="SSF50891">
    <property type="entry name" value="Cyclophilin-like"/>
    <property type="match status" value="1"/>
</dbReference>
<dbReference type="Proteomes" id="UP000215383">
    <property type="component" value="Chromosome 1"/>
</dbReference>
<dbReference type="PANTHER" id="PTHR38435:SF2">
    <property type="entry name" value="DUF871 DOMAIN-CONTAINING PROTEIN"/>
    <property type="match status" value="1"/>
</dbReference>
<dbReference type="eggNOG" id="COG3589">
    <property type="taxonomic scope" value="Bacteria"/>
</dbReference>
<dbReference type="GeneID" id="78507093"/>
<dbReference type="AlphaFoldDB" id="A0A239TNL0"/>
<dbReference type="InterPro" id="IPR013785">
    <property type="entry name" value="Aldolase_TIM"/>
</dbReference>
<dbReference type="InterPro" id="IPR029000">
    <property type="entry name" value="Cyclophilin-like_dom_sf"/>
</dbReference>
<dbReference type="Gene3D" id="3.20.20.70">
    <property type="entry name" value="Aldolase class I"/>
    <property type="match status" value="1"/>
</dbReference>